<dbReference type="SUPFAM" id="SSF56214">
    <property type="entry name" value="4'-phosphopantetheinyl transferase"/>
    <property type="match status" value="1"/>
</dbReference>
<dbReference type="InterPro" id="IPR002582">
    <property type="entry name" value="ACPS"/>
</dbReference>
<keyword evidence="10" id="KW-1185">Reference proteome</keyword>
<keyword evidence="5" id="KW-0460">Magnesium</keyword>
<dbReference type="HAMAP" id="MF_00101">
    <property type="entry name" value="AcpS"/>
    <property type="match status" value="1"/>
</dbReference>
<dbReference type="OrthoDB" id="15433at2759"/>
<evidence type="ECO:0000259" key="8">
    <source>
        <dbReference type="Pfam" id="PF01648"/>
    </source>
</evidence>
<dbReference type="AlphaFoldDB" id="U1GC65"/>
<keyword evidence="2" id="KW-0808">Transferase</keyword>
<dbReference type="HOGENOM" id="CLU_089696_4_2_1"/>
<accession>U1GC65</accession>
<sequence>MRRIAFPCSLSVGTDVVYLPRIRRLISKREGRNLIPFAKRILHPLEIRDLSHRHPQWQAQHEKSCVDSESLIKWLGGRFAAKEAARKAMGATTLGWKDVRVEVKGSGEPQIICAIRDIENENIEREAKLSLSHDGDYVVATVLAAATPEISTSRALQDIKSS</sequence>
<name>U1GC65_ENDPU</name>
<dbReference type="InterPro" id="IPR008278">
    <property type="entry name" value="4-PPantetheinyl_Trfase_dom"/>
</dbReference>
<dbReference type="RefSeq" id="XP_007804658.1">
    <property type="nucleotide sequence ID" value="XM_007806467.1"/>
</dbReference>
<protein>
    <recommendedName>
        <fullName evidence="8">4'-phosphopantetheinyl transferase domain-containing protein</fullName>
    </recommendedName>
</protein>
<evidence type="ECO:0000256" key="5">
    <source>
        <dbReference type="ARBA" id="ARBA00022842"/>
    </source>
</evidence>
<organism evidence="9 10">
    <name type="scientific">Endocarpon pusillum (strain Z07020 / HMAS-L-300199)</name>
    <name type="common">Lichen-forming fungus</name>
    <dbReference type="NCBI Taxonomy" id="1263415"/>
    <lineage>
        <taxon>Eukaryota</taxon>
        <taxon>Fungi</taxon>
        <taxon>Dikarya</taxon>
        <taxon>Ascomycota</taxon>
        <taxon>Pezizomycotina</taxon>
        <taxon>Eurotiomycetes</taxon>
        <taxon>Chaetothyriomycetidae</taxon>
        <taxon>Verrucariales</taxon>
        <taxon>Verrucariaceae</taxon>
        <taxon>Endocarpon</taxon>
    </lineage>
</organism>
<evidence type="ECO:0000256" key="6">
    <source>
        <dbReference type="ARBA" id="ARBA00023098"/>
    </source>
</evidence>
<evidence type="ECO:0000256" key="7">
    <source>
        <dbReference type="ARBA" id="ARBA00023160"/>
    </source>
</evidence>
<dbReference type="GO" id="GO:0008897">
    <property type="term" value="F:holo-[acyl-carrier-protein] synthase activity"/>
    <property type="evidence" value="ECO:0007669"/>
    <property type="project" value="InterPro"/>
</dbReference>
<dbReference type="Proteomes" id="UP000019373">
    <property type="component" value="Unassembled WGS sequence"/>
</dbReference>
<keyword evidence="3" id="KW-0479">Metal-binding</keyword>
<reference evidence="10" key="1">
    <citation type="journal article" date="2014" name="BMC Genomics">
        <title>Genome characteristics reveal the impact of lichenization on lichen-forming fungus Endocarpon pusillum Hedwig (Verrucariales, Ascomycota).</title>
        <authorList>
            <person name="Wang Y.-Y."/>
            <person name="Liu B."/>
            <person name="Zhang X.-Y."/>
            <person name="Zhou Q.-M."/>
            <person name="Zhang T."/>
            <person name="Li H."/>
            <person name="Yu Y.-F."/>
            <person name="Zhang X.-L."/>
            <person name="Hao X.-Y."/>
            <person name="Wang M."/>
            <person name="Wang L."/>
            <person name="Wei J.-C."/>
        </authorList>
    </citation>
    <scope>NUCLEOTIDE SEQUENCE [LARGE SCALE GENOMIC DNA]</scope>
    <source>
        <strain evidence="10">Z07020 / HMAS-L-300199</strain>
    </source>
</reference>
<keyword evidence="6" id="KW-0443">Lipid metabolism</keyword>
<dbReference type="InterPro" id="IPR037143">
    <property type="entry name" value="4-PPantetheinyl_Trfase_dom_sf"/>
</dbReference>
<dbReference type="NCBIfam" id="TIGR00556">
    <property type="entry name" value="pantethn_trn"/>
    <property type="match status" value="1"/>
</dbReference>
<evidence type="ECO:0000313" key="9">
    <source>
        <dbReference type="EMBL" id="ERF69628.1"/>
    </source>
</evidence>
<dbReference type="InterPro" id="IPR004568">
    <property type="entry name" value="Ppantetheine-prot_Trfase_dom"/>
</dbReference>
<dbReference type="EMBL" id="KE721401">
    <property type="protein sequence ID" value="ERF69628.1"/>
    <property type="molecule type" value="Genomic_DNA"/>
</dbReference>
<dbReference type="eggNOG" id="ENOG502SDWS">
    <property type="taxonomic scope" value="Eukaryota"/>
</dbReference>
<evidence type="ECO:0000256" key="4">
    <source>
        <dbReference type="ARBA" id="ARBA00022832"/>
    </source>
</evidence>
<dbReference type="OMA" id="FTRRILC"/>
<keyword evidence="4" id="KW-0276">Fatty acid metabolism</keyword>
<dbReference type="GO" id="GO:0000287">
    <property type="term" value="F:magnesium ion binding"/>
    <property type="evidence" value="ECO:0007669"/>
    <property type="project" value="InterPro"/>
</dbReference>
<evidence type="ECO:0000256" key="2">
    <source>
        <dbReference type="ARBA" id="ARBA00022679"/>
    </source>
</evidence>
<proteinExistence type="inferred from homology"/>
<evidence type="ECO:0000256" key="1">
    <source>
        <dbReference type="ARBA" id="ARBA00022516"/>
    </source>
</evidence>
<keyword evidence="1" id="KW-0444">Lipid biosynthesis</keyword>
<evidence type="ECO:0000256" key="3">
    <source>
        <dbReference type="ARBA" id="ARBA00022723"/>
    </source>
</evidence>
<dbReference type="GeneID" id="19238659"/>
<keyword evidence="7" id="KW-0275">Fatty acid biosynthesis</keyword>
<gene>
    <name evidence="9" type="ORF">EPUS_03620</name>
</gene>
<dbReference type="GO" id="GO:0006633">
    <property type="term" value="P:fatty acid biosynthetic process"/>
    <property type="evidence" value="ECO:0007669"/>
    <property type="project" value="UniProtKB-KW"/>
</dbReference>
<dbReference type="Gene3D" id="3.90.470.20">
    <property type="entry name" value="4'-phosphopantetheinyl transferase domain"/>
    <property type="match status" value="1"/>
</dbReference>
<evidence type="ECO:0000313" key="10">
    <source>
        <dbReference type="Proteomes" id="UP000019373"/>
    </source>
</evidence>
<dbReference type="Pfam" id="PF01648">
    <property type="entry name" value="ACPS"/>
    <property type="match status" value="1"/>
</dbReference>
<feature type="domain" description="4'-phosphopantetheinyl transferase" evidence="8">
    <location>
        <begin position="11"/>
        <end position="142"/>
    </location>
</feature>